<dbReference type="AlphaFoldDB" id="A0A369NZP5"/>
<accession>A0A369NZP5</accession>
<evidence type="ECO:0000313" key="2">
    <source>
        <dbReference type="Proteomes" id="UP000253805"/>
    </source>
</evidence>
<evidence type="ECO:0000313" key="1">
    <source>
        <dbReference type="EMBL" id="RDC44878.1"/>
    </source>
</evidence>
<dbReference type="Pfam" id="PF10387">
    <property type="entry name" value="DUF2442"/>
    <property type="match status" value="1"/>
</dbReference>
<protein>
    <submittedName>
        <fullName evidence="1">DUF2442 domain-containing protein</fullName>
    </submittedName>
</protein>
<dbReference type="Gene3D" id="3.30.2020.10">
    <property type="entry name" value="NE0471-like N-terminal domain"/>
    <property type="match status" value="1"/>
</dbReference>
<dbReference type="SUPFAM" id="SSF143880">
    <property type="entry name" value="NE0471 N-terminal domain-like"/>
    <property type="match status" value="1"/>
</dbReference>
<dbReference type="RefSeq" id="WP_114548924.1">
    <property type="nucleotide sequence ID" value="NZ_PPUT01000011.1"/>
</dbReference>
<name>A0A369NZP5_9ACTN</name>
<reference evidence="1 2" key="1">
    <citation type="journal article" date="2018" name="Elife">
        <title>Discovery and characterization of a prevalent human gut bacterial enzyme sufficient for the inactivation of a family of plant toxins.</title>
        <authorList>
            <person name="Koppel N."/>
            <person name="Bisanz J.E."/>
            <person name="Pandelia M.E."/>
            <person name="Turnbaugh P.J."/>
            <person name="Balskus E.P."/>
        </authorList>
    </citation>
    <scope>NUCLEOTIDE SEQUENCE [LARGE SCALE GENOMIC DNA]</scope>
    <source>
        <strain evidence="1 2">OB21 GAM 11</strain>
    </source>
</reference>
<comment type="caution">
    <text evidence="1">The sequence shown here is derived from an EMBL/GenBank/DDBJ whole genome shotgun (WGS) entry which is preliminary data.</text>
</comment>
<sequence>MFVSDGYVCASQPTATLRVTDARDVGNLCMLVTFNTGETRLLDATELTKFEAFAPLGNQKTFSSFSIDHGVLQWLDGEIDIAPEGLYLRSFEYPAEMIAQARHRAISRRPSSLSFDYALRGLGHDVAQVAVAFGF</sequence>
<dbReference type="Proteomes" id="UP000253805">
    <property type="component" value="Unassembled WGS sequence"/>
</dbReference>
<organism evidence="1 2">
    <name type="scientific">Adlercreutzia equolifaciens subsp. celatus</name>
    <dbReference type="NCBI Taxonomy" id="394340"/>
    <lineage>
        <taxon>Bacteria</taxon>
        <taxon>Bacillati</taxon>
        <taxon>Actinomycetota</taxon>
        <taxon>Coriobacteriia</taxon>
        <taxon>Eggerthellales</taxon>
        <taxon>Eggerthellaceae</taxon>
        <taxon>Adlercreutzia</taxon>
    </lineage>
</organism>
<dbReference type="InterPro" id="IPR036782">
    <property type="entry name" value="NE0471-like_N"/>
</dbReference>
<dbReference type="EMBL" id="PPUT01000011">
    <property type="protein sequence ID" value="RDC44878.1"/>
    <property type="molecule type" value="Genomic_DNA"/>
</dbReference>
<gene>
    <name evidence="1" type="ORF">C1850_05665</name>
</gene>
<proteinExistence type="predicted"/>
<dbReference type="InterPro" id="IPR018841">
    <property type="entry name" value="DUF2442"/>
</dbReference>